<gene>
    <name evidence="3" type="ORF">HMPREF0372_02742</name>
</gene>
<sequence>MKRILPLLFCLLLLTGCGGNDTKGAYEQITQETAKEMMDTWEVIILDVREQDEYDSGHIPGAVLLPVGSIDEDTAAEVIPEKDSTVLVYCRSGNRSKTASSTLADLGYTNIYEFGGINTWPYETEP</sequence>
<dbReference type="InterPro" id="IPR036873">
    <property type="entry name" value="Rhodanese-like_dom_sf"/>
</dbReference>
<proteinExistence type="predicted"/>
<feature type="chain" id="PRO_5039047145" evidence="1">
    <location>
        <begin position="20"/>
        <end position="126"/>
    </location>
</feature>
<evidence type="ECO:0000313" key="4">
    <source>
        <dbReference type="Proteomes" id="UP000004459"/>
    </source>
</evidence>
<dbReference type="PATRIC" id="fig|411475.3.peg.2370"/>
<feature type="signal peptide" evidence="1">
    <location>
        <begin position="1"/>
        <end position="19"/>
    </location>
</feature>
<protein>
    <submittedName>
        <fullName evidence="3">Rhodanese-like protein</fullName>
    </submittedName>
</protein>
<dbReference type="SUPFAM" id="SSF52821">
    <property type="entry name" value="Rhodanese/Cell cycle control phosphatase"/>
    <property type="match status" value="1"/>
</dbReference>
<dbReference type="GeneID" id="63973170"/>
<dbReference type="Proteomes" id="UP000004459">
    <property type="component" value="Unassembled WGS sequence"/>
</dbReference>
<dbReference type="InterPro" id="IPR050229">
    <property type="entry name" value="GlpE_sulfurtransferase"/>
</dbReference>
<dbReference type="PROSITE" id="PS50206">
    <property type="entry name" value="RHODANESE_3"/>
    <property type="match status" value="1"/>
</dbReference>
<accession>G9YT82</accession>
<dbReference type="Gene3D" id="3.40.250.10">
    <property type="entry name" value="Rhodanese-like domain"/>
    <property type="match status" value="1"/>
</dbReference>
<comment type="caution">
    <text evidence="3">The sequence shown here is derived from an EMBL/GenBank/DDBJ whole genome shotgun (WGS) entry which is preliminary data.</text>
</comment>
<dbReference type="PROSITE" id="PS51257">
    <property type="entry name" value="PROKAR_LIPOPROTEIN"/>
    <property type="match status" value="1"/>
</dbReference>
<keyword evidence="1" id="KW-0732">Signal</keyword>
<dbReference type="Pfam" id="PF00581">
    <property type="entry name" value="Rhodanese"/>
    <property type="match status" value="1"/>
</dbReference>
<dbReference type="HOGENOM" id="CLU_089574_1_0_9"/>
<reference evidence="3 4" key="1">
    <citation type="submission" date="2011-08" db="EMBL/GenBank/DDBJ databases">
        <authorList>
            <person name="Weinstock G."/>
            <person name="Sodergren E."/>
            <person name="Clifton S."/>
            <person name="Fulton L."/>
            <person name="Fulton B."/>
            <person name="Courtney L."/>
            <person name="Fronick C."/>
            <person name="Harrison M."/>
            <person name="Strong C."/>
            <person name="Farmer C."/>
            <person name="Delahaunty K."/>
            <person name="Markovic C."/>
            <person name="Hall O."/>
            <person name="Minx P."/>
            <person name="Tomlinson C."/>
            <person name="Mitreva M."/>
            <person name="Hou S."/>
            <person name="Chen J."/>
            <person name="Wollam A."/>
            <person name="Pepin K.H."/>
            <person name="Johnson M."/>
            <person name="Bhonagiri V."/>
            <person name="Zhang X."/>
            <person name="Suruliraj S."/>
            <person name="Warren W."/>
            <person name="Chinwalla A."/>
            <person name="Mardis E.R."/>
            <person name="Wilson R.K."/>
        </authorList>
    </citation>
    <scope>NUCLEOTIDE SEQUENCE [LARGE SCALE GENOMIC DNA]</scope>
    <source>
        <strain evidence="3 4">ATCC 29863</strain>
    </source>
</reference>
<dbReference type="PANTHER" id="PTHR43031">
    <property type="entry name" value="FAD-DEPENDENT OXIDOREDUCTASE"/>
    <property type="match status" value="1"/>
</dbReference>
<dbReference type="CDD" id="cd00158">
    <property type="entry name" value="RHOD"/>
    <property type="match status" value="1"/>
</dbReference>
<evidence type="ECO:0000256" key="1">
    <source>
        <dbReference type="SAM" id="SignalP"/>
    </source>
</evidence>
<dbReference type="SMART" id="SM00450">
    <property type="entry name" value="RHOD"/>
    <property type="match status" value="1"/>
</dbReference>
<dbReference type="GO" id="GO:0004792">
    <property type="term" value="F:thiosulfate-cyanide sulfurtransferase activity"/>
    <property type="evidence" value="ECO:0007669"/>
    <property type="project" value="InterPro"/>
</dbReference>
<feature type="domain" description="Rhodanese" evidence="2">
    <location>
        <begin position="42"/>
        <end position="126"/>
    </location>
</feature>
<dbReference type="EMBL" id="AGCK01000228">
    <property type="protein sequence ID" value="EHM44206.1"/>
    <property type="molecule type" value="Genomic_DNA"/>
</dbReference>
<evidence type="ECO:0000313" key="3">
    <source>
        <dbReference type="EMBL" id="EHM44206.1"/>
    </source>
</evidence>
<organism evidence="3 4">
    <name type="scientific">Flavonifractor plautii ATCC 29863</name>
    <dbReference type="NCBI Taxonomy" id="411475"/>
    <lineage>
        <taxon>Bacteria</taxon>
        <taxon>Bacillati</taxon>
        <taxon>Bacillota</taxon>
        <taxon>Clostridia</taxon>
        <taxon>Eubacteriales</taxon>
        <taxon>Oscillospiraceae</taxon>
        <taxon>Flavonifractor</taxon>
    </lineage>
</organism>
<dbReference type="AlphaFoldDB" id="G9YT82"/>
<dbReference type="InterPro" id="IPR001763">
    <property type="entry name" value="Rhodanese-like_dom"/>
</dbReference>
<name>G9YT82_FLAPL</name>
<evidence type="ECO:0000259" key="2">
    <source>
        <dbReference type="PROSITE" id="PS50206"/>
    </source>
</evidence>
<dbReference type="RefSeq" id="WP_007492652.1">
    <property type="nucleotide sequence ID" value="NZ_JH417803.1"/>
</dbReference>
<dbReference type="InterPro" id="IPR001307">
    <property type="entry name" value="Thiosulphate_STrfase_CS"/>
</dbReference>
<dbReference type="PROSITE" id="PS00380">
    <property type="entry name" value="RHODANESE_1"/>
    <property type="match status" value="1"/>
</dbReference>
<dbReference type="PANTHER" id="PTHR43031:SF1">
    <property type="entry name" value="PYRIDINE NUCLEOTIDE-DISULPHIDE OXIDOREDUCTASE"/>
    <property type="match status" value="1"/>
</dbReference>